<protein>
    <submittedName>
        <fullName evidence="4">HPP family protein</fullName>
    </submittedName>
</protein>
<keyword evidence="2" id="KW-0472">Membrane</keyword>
<feature type="compositionally biased region" description="Basic and acidic residues" evidence="1">
    <location>
        <begin position="230"/>
        <end position="252"/>
    </location>
</feature>
<evidence type="ECO:0000256" key="2">
    <source>
        <dbReference type="SAM" id="Phobius"/>
    </source>
</evidence>
<gene>
    <name evidence="4" type="ORF">CORC01_03958</name>
</gene>
<dbReference type="PANTHER" id="PTHR33741">
    <property type="entry name" value="TRANSMEMBRANE PROTEIN DDB_G0269096-RELATED"/>
    <property type="match status" value="1"/>
</dbReference>
<feature type="transmembrane region" description="Helical" evidence="2">
    <location>
        <begin position="111"/>
        <end position="128"/>
    </location>
</feature>
<evidence type="ECO:0000313" key="5">
    <source>
        <dbReference type="Proteomes" id="UP000176998"/>
    </source>
</evidence>
<dbReference type="InterPro" id="IPR007065">
    <property type="entry name" value="HPP"/>
</dbReference>
<feature type="transmembrane region" description="Helical" evidence="2">
    <location>
        <begin position="50"/>
        <end position="70"/>
    </location>
</feature>
<dbReference type="Pfam" id="PF04982">
    <property type="entry name" value="TM_HPP"/>
    <property type="match status" value="1"/>
</dbReference>
<dbReference type="OrthoDB" id="2016548at2759"/>
<feature type="region of interest" description="Disordered" evidence="1">
    <location>
        <begin position="229"/>
        <end position="258"/>
    </location>
</feature>
<feature type="transmembrane region" description="Helical" evidence="2">
    <location>
        <begin position="140"/>
        <end position="159"/>
    </location>
</feature>
<evidence type="ECO:0000256" key="1">
    <source>
        <dbReference type="SAM" id="MobiDB-lite"/>
    </source>
</evidence>
<evidence type="ECO:0000259" key="3">
    <source>
        <dbReference type="Pfam" id="PF04982"/>
    </source>
</evidence>
<dbReference type="AlphaFoldDB" id="A0A1G4BGX1"/>
<keyword evidence="5" id="KW-1185">Reference proteome</keyword>
<feature type="domain" description="HPP transmembrane region" evidence="3">
    <location>
        <begin position="48"/>
        <end position="209"/>
    </location>
</feature>
<proteinExistence type="predicted"/>
<dbReference type="STRING" id="1209926.A0A1G4BGX1"/>
<dbReference type="InterPro" id="IPR058581">
    <property type="entry name" value="TM_HPP"/>
</dbReference>
<feature type="transmembrane region" description="Helical" evidence="2">
    <location>
        <begin position="179"/>
        <end position="201"/>
    </location>
</feature>
<organism evidence="4 5">
    <name type="scientific">Colletotrichum orchidophilum</name>
    <dbReference type="NCBI Taxonomy" id="1209926"/>
    <lineage>
        <taxon>Eukaryota</taxon>
        <taxon>Fungi</taxon>
        <taxon>Dikarya</taxon>
        <taxon>Ascomycota</taxon>
        <taxon>Pezizomycotina</taxon>
        <taxon>Sordariomycetes</taxon>
        <taxon>Hypocreomycetidae</taxon>
        <taxon>Glomerellales</taxon>
        <taxon>Glomerellaceae</taxon>
        <taxon>Colletotrichum</taxon>
    </lineage>
</organism>
<reference evidence="4 5" key="1">
    <citation type="submission" date="2016-09" db="EMBL/GenBank/DDBJ databases">
        <authorList>
            <person name="Capua I."/>
            <person name="De Benedictis P."/>
            <person name="Joannis T."/>
            <person name="Lombin L.H."/>
            <person name="Cattoli G."/>
        </authorList>
    </citation>
    <scope>NUCLEOTIDE SEQUENCE [LARGE SCALE GENOMIC DNA]</scope>
    <source>
        <strain evidence="4 5">IMI 309357</strain>
    </source>
</reference>
<evidence type="ECO:0000313" key="4">
    <source>
        <dbReference type="EMBL" id="OHF00641.1"/>
    </source>
</evidence>
<accession>A0A1G4BGX1</accession>
<name>A0A1G4BGX1_9PEZI</name>
<feature type="transmembrane region" description="Helical" evidence="2">
    <location>
        <begin position="82"/>
        <end position="99"/>
    </location>
</feature>
<dbReference type="EMBL" id="MJBS01000025">
    <property type="protein sequence ID" value="OHF00641.1"/>
    <property type="molecule type" value="Genomic_DNA"/>
</dbReference>
<keyword evidence="2" id="KW-0812">Transmembrane</keyword>
<keyword evidence="2" id="KW-1133">Transmembrane helix</keyword>
<comment type="caution">
    <text evidence="4">The sequence shown here is derived from an EMBL/GenBank/DDBJ whole genome shotgun (WGS) entry which is preliminary data.</text>
</comment>
<dbReference type="GeneID" id="34557117"/>
<dbReference type="PANTHER" id="PTHR33741:SF5">
    <property type="entry name" value="TRANSMEMBRANE PROTEIN DDB_G0269096-RELATED"/>
    <property type="match status" value="1"/>
</dbReference>
<dbReference type="RefSeq" id="XP_022477784.1">
    <property type="nucleotide sequence ID" value="XM_022615607.1"/>
</dbReference>
<dbReference type="Proteomes" id="UP000176998">
    <property type="component" value="Unassembled WGS sequence"/>
</dbReference>
<sequence length="292" mass="32351">MLGYNPRKWDVDIDRFLNPFIPPPPWKHLPYPISHFFGYRKSKPETVGNLVSIFWACVGVFCGVAVVSIVSRQIPSFREHGAPIIVGSFGAAAVLEFYSIESPLSQPRNSVFGQLLSAVVGVAICKLFQLSPHFDSVRWLGGALSCALATTVMALTKTVHPPAGATALLAVVDDGVVHLGWFLVPVVLLGCALMLVVALLINNIQRRFPQYWWAPEDLRLHRVPRRRRRGDMDDVESKGEPKHDEIDARSKGDSTVGEDPVLIVRPGEVVVPEGLFITPEEKLFLEELSNRL</sequence>